<dbReference type="Proteomes" id="UP001235939">
    <property type="component" value="Chromosome 06"/>
</dbReference>
<dbReference type="InterPro" id="IPR019142">
    <property type="entry name" value="Dymeclin"/>
</dbReference>
<evidence type="ECO:0000313" key="7">
    <source>
        <dbReference type="Proteomes" id="UP001235939"/>
    </source>
</evidence>
<organism evidence="6 7">
    <name type="scientific">Cordylochernes scorpioides</name>
    <dbReference type="NCBI Taxonomy" id="51811"/>
    <lineage>
        <taxon>Eukaryota</taxon>
        <taxon>Metazoa</taxon>
        <taxon>Ecdysozoa</taxon>
        <taxon>Arthropoda</taxon>
        <taxon>Chelicerata</taxon>
        <taxon>Arachnida</taxon>
        <taxon>Pseudoscorpiones</taxon>
        <taxon>Cheliferoidea</taxon>
        <taxon>Chernetidae</taxon>
        <taxon>Cordylochernes</taxon>
    </lineage>
</organism>
<dbReference type="PANTHER" id="PTHR12895">
    <property type="entry name" value="DYMECLIN"/>
    <property type="match status" value="1"/>
</dbReference>
<accession>A0ABY6KMX5</accession>
<protein>
    <recommendedName>
        <fullName evidence="2">Dymeclin</fullName>
    </recommendedName>
</protein>
<feature type="non-terminal residue" evidence="6">
    <location>
        <position position="1"/>
    </location>
</feature>
<sequence length="615" mass="67726">MGASSSSLIELHKNEHLLKLSGKQAIPLNDTFWNQLLSFSFKPPRTCGECRVLEDSVQGILSSLLTNNSHTGNYCTLIKVFLGRAADLKSSAAASPSPALKVHSLLRGFTGFFGQMTCFCHDGERNRVYVYSSLHTWQTYNALLIIRFITKYFIQTVTEDEVVKQFQAVYPEAGCCPEPQNGNLSLLERLLTTLIEIIVDVPFTELTYGIALEAVNCLLVLLSVQMYSSRPASKSMVYRTLLHGKCLYVQHGIPLGIPTCSYVEKEVVHSTIHAPLLIKTLLQHYMAQEKWKMMDNAGGGSIILGLASGLWHVLTLGYGGGGGTDRAALAPADDTPLANQSLLLTLVLTNHCTNDKLQPNPYRQALISFTHQAWCGTEEEVMEASCPMFRLDLAQLYHVLCSTLSCDQTTLLLYLLLHRNPSFRNFALSMAPTDDRLREDAVYHPSVLMPGFVQIVPLLKILYNAPESSSHHVYMALIILLILSEDDYFNTAIHDIVSMCQHPTVSPFLFDPCVADVEECDVVHGESHLRDIPRWSPGLGGDTDHPVQYLPHEGQIPPHQLLSSSGQHVQPLQEPPPLRLPEVYRTLRAPGQEAGPCGAPDPGSPGPHAAAGVCG</sequence>
<name>A0ABY6KMX5_9ARAC</name>
<reference evidence="6 7" key="1">
    <citation type="submission" date="2022-01" db="EMBL/GenBank/DDBJ databases">
        <title>A chromosomal length assembly of Cordylochernes scorpioides.</title>
        <authorList>
            <person name="Zeh D."/>
            <person name="Zeh J."/>
        </authorList>
    </citation>
    <scope>NUCLEOTIDE SEQUENCE [LARGE SCALE GENOMIC DNA]</scope>
    <source>
        <strain evidence="6">IN4F17</strain>
        <tissue evidence="6">Whole Body</tissue>
    </source>
</reference>
<keyword evidence="3" id="KW-0519">Myristate</keyword>
<dbReference type="PANTHER" id="PTHR12895:SF9">
    <property type="entry name" value="DYMECLIN"/>
    <property type="match status" value="1"/>
</dbReference>
<evidence type="ECO:0000256" key="5">
    <source>
        <dbReference type="SAM" id="MobiDB-lite"/>
    </source>
</evidence>
<evidence type="ECO:0000313" key="6">
    <source>
        <dbReference type="EMBL" id="UYV69167.1"/>
    </source>
</evidence>
<feature type="region of interest" description="Disordered" evidence="5">
    <location>
        <begin position="590"/>
        <end position="615"/>
    </location>
</feature>
<comment type="similarity">
    <text evidence="1">Belongs to the dymeclin family.</text>
</comment>
<dbReference type="EMBL" id="CP092868">
    <property type="protein sequence ID" value="UYV69167.1"/>
    <property type="molecule type" value="Genomic_DNA"/>
</dbReference>
<dbReference type="Pfam" id="PF09742">
    <property type="entry name" value="Dymeclin"/>
    <property type="match status" value="2"/>
</dbReference>
<keyword evidence="7" id="KW-1185">Reference proteome</keyword>
<keyword evidence="4" id="KW-0449">Lipoprotein</keyword>
<proteinExistence type="inferred from homology"/>
<gene>
    <name evidence="6" type="ORF">LAZ67_6002630</name>
</gene>
<evidence type="ECO:0000256" key="3">
    <source>
        <dbReference type="ARBA" id="ARBA00022707"/>
    </source>
</evidence>
<evidence type="ECO:0000256" key="4">
    <source>
        <dbReference type="ARBA" id="ARBA00023288"/>
    </source>
</evidence>
<evidence type="ECO:0000256" key="2">
    <source>
        <dbReference type="ARBA" id="ARBA00015736"/>
    </source>
</evidence>
<evidence type="ECO:0000256" key="1">
    <source>
        <dbReference type="ARBA" id="ARBA00010603"/>
    </source>
</evidence>
<feature type="region of interest" description="Disordered" evidence="5">
    <location>
        <begin position="554"/>
        <end position="576"/>
    </location>
</feature>